<dbReference type="RefSeq" id="WP_184897604.1">
    <property type="nucleotide sequence ID" value="NZ_JACHMX010000001.1"/>
</dbReference>
<keyword evidence="2" id="KW-1185">Reference proteome</keyword>
<dbReference type="AlphaFoldDB" id="A0A841B628"/>
<dbReference type="Proteomes" id="UP000580861">
    <property type="component" value="Unassembled WGS sequence"/>
</dbReference>
<sequence>MSARVFARSTLIAGDPVNCRHEHPHKPDRVCLLAKAHGGLGAAAPHRSVEGDEWFDAVCRECRGAGSVDGVECAPCAAGGWVLVDQAAGAA</sequence>
<proteinExistence type="predicted"/>
<dbReference type="EMBL" id="JACHMX010000001">
    <property type="protein sequence ID" value="MBB5853958.1"/>
    <property type="molecule type" value="Genomic_DNA"/>
</dbReference>
<accession>A0A841B628</accession>
<protein>
    <submittedName>
        <fullName evidence="1">DnaJ-class molecular chaperone</fullName>
    </submittedName>
</protein>
<organism evidence="1 2">
    <name type="scientific">Amycolatopsis umgeniensis</name>
    <dbReference type="NCBI Taxonomy" id="336628"/>
    <lineage>
        <taxon>Bacteria</taxon>
        <taxon>Bacillati</taxon>
        <taxon>Actinomycetota</taxon>
        <taxon>Actinomycetes</taxon>
        <taxon>Pseudonocardiales</taxon>
        <taxon>Pseudonocardiaceae</taxon>
        <taxon>Amycolatopsis</taxon>
    </lineage>
</organism>
<evidence type="ECO:0000313" key="1">
    <source>
        <dbReference type="EMBL" id="MBB5853958.1"/>
    </source>
</evidence>
<gene>
    <name evidence="1" type="ORF">HDA45_004045</name>
</gene>
<evidence type="ECO:0000313" key="2">
    <source>
        <dbReference type="Proteomes" id="UP000580861"/>
    </source>
</evidence>
<name>A0A841B628_9PSEU</name>
<comment type="caution">
    <text evidence="1">The sequence shown here is derived from an EMBL/GenBank/DDBJ whole genome shotgun (WGS) entry which is preliminary data.</text>
</comment>
<reference evidence="1 2" key="1">
    <citation type="submission" date="2020-08" db="EMBL/GenBank/DDBJ databases">
        <title>Sequencing the genomes of 1000 actinobacteria strains.</title>
        <authorList>
            <person name="Klenk H.-P."/>
        </authorList>
    </citation>
    <scope>NUCLEOTIDE SEQUENCE [LARGE SCALE GENOMIC DNA]</scope>
    <source>
        <strain evidence="1 2">DSM 45272</strain>
    </source>
</reference>